<name>C0FXJ5_9FIRM</name>
<protein>
    <submittedName>
        <fullName evidence="1">Uncharacterized protein</fullName>
    </submittedName>
</protein>
<organism evidence="1 2">
    <name type="scientific">Roseburia inulinivorans DSM 16841</name>
    <dbReference type="NCBI Taxonomy" id="622312"/>
    <lineage>
        <taxon>Bacteria</taxon>
        <taxon>Bacillati</taxon>
        <taxon>Bacillota</taxon>
        <taxon>Clostridia</taxon>
        <taxon>Lachnospirales</taxon>
        <taxon>Lachnospiraceae</taxon>
        <taxon>Roseburia</taxon>
    </lineage>
</organism>
<reference evidence="1 2" key="2">
    <citation type="submission" date="2009-03" db="EMBL/GenBank/DDBJ databases">
        <title>Draft genome sequence of Roseburia inulinivorans (DSM 16841).</title>
        <authorList>
            <person name="Sudarsanam P."/>
            <person name="Ley R."/>
            <person name="Guruge J."/>
            <person name="Turnbaugh P.J."/>
            <person name="Mahowald M."/>
            <person name="Liep D."/>
            <person name="Gordon J."/>
        </authorList>
    </citation>
    <scope>NUCLEOTIDE SEQUENCE [LARGE SCALE GENOMIC DNA]</scope>
    <source>
        <strain evidence="1 2">DSM 16841</strain>
    </source>
</reference>
<evidence type="ECO:0000313" key="1">
    <source>
        <dbReference type="EMBL" id="EEG92689.1"/>
    </source>
</evidence>
<gene>
    <name evidence="1" type="ORF">ROSEINA2194_03475</name>
</gene>
<evidence type="ECO:0000313" key="2">
    <source>
        <dbReference type="Proteomes" id="UP000003561"/>
    </source>
</evidence>
<dbReference type="AlphaFoldDB" id="C0FXJ5"/>
<sequence length="156" mass="17678">MSYKTSQEWKNVLGHAAYILEGAKCLHDIPSFMMQVEYNNMRIQDEFIYGMITNSTSVGGFKGMTGKDVLLDDGVFEVTLIKKPRNPMELNEIIASLINLVDDTDMIYSFKTAEVKFTASREIPWTLDGEFGGDHEEVCVKNLKQAVDIMVKKPEE</sequence>
<dbReference type="EMBL" id="ACFY01000145">
    <property type="protein sequence ID" value="EEG92689.1"/>
    <property type="molecule type" value="Genomic_DNA"/>
</dbReference>
<comment type="caution">
    <text evidence="1">The sequence shown here is derived from an EMBL/GenBank/DDBJ whole genome shotgun (WGS) entry which is preliminary data.</text>
</comment>
<dbReference type="Gene3D" id="2.60.200.40">
    <property type="match status" value="1"/>
</dbReference>
<dbReference type="Proteomes" id="UP000003561">
    <property type="component" value="Unassembled WGS sequence"/>
</dbReference>
<accession>C0FXJ5</accession>
<dbReference type="SUPFAM" id="SSF111331">
    <property type="entry name" value="NAD kinase/diacylglycerol kinase-like"/>
    <property type="match status" value="1"/>
</dbReference>
<proteinExistence type="predicted"/>
<reference evidence="1 2" key="1">
    <citation type="submission" date="2009-02" db="EMBL/GenBank/DDBJ databases">
        <authorList>
            <person name="Fulton L."/>
            <person name="Clifton S."/>
            <person name="Fulton B."/>
            <person name="Xu J."/>
            <person name="Minx P."/>
            <person name="Pepin K.H."/>
            <person name="Johnson M."/>
            <person name="Bhonagiri V."/>
            <person name="Nash W.E."/>
            <person name="Mardis E.R."/>
            <person name="Wilson R.K."/>
        </authorList>
    </citation>
    <scope>NUCLEOTIDE SEQUENCE [LARGE SCALE GENOMIC DNA]</scope>
    <source>
        <strain evidence="1 2">DSM 16841</strain>
    </source>
</reference>
<dbReference type="InterPro" id="IPR016064">
    <property type="entry name" value="NAD/diacylglycerol_kinase_sf"/>
</dbReference>
<dbReference type="eggNOG" id="COG1597">
    <property type="taxonomic scope" value="Bacteria"/>
</dbReference>